<dbReference type="KEGG" id="iis:EYM_00015"/>
<protein>
    <recommendedName>
        <fullName evidence="2">DNA helicase</fullName>
        <ecNumber evidence="2">3.6.4.12</ecNumber>
    </recommendedName>
</protein>
<dbReference type="AlphaFoldDB" id="A0A0U3FLS9"/>
<gene>
    <name evidence="11" type="ORF">EYM_00015</name>
</gene>
<dbReference type="EC" id="3.6.4.12" evidence="2"/>
<evidence type="ECO:0000259" key="10">
    <source>
        <dbReference type="PROSITE" id="PS50051"/>
    </source>
</evidence>
<keyword evidence="3" id="KW-0235">DNA replication</keyword>
<dbReference type="NCBIfam" id="NF040949">
    <property type="entry name" value="minchrom_main_MCM"/>
    <property type="match status" value="1"/>
</dbReference>
<dbReference type="FunFam" id="2.20.28.10:FF:000003">
    <property type="entry name" value="DNA helicase"/>
    <property type="match status" value="1"/>
</dbReference>
<name>A0A0U3FLS9_9CREN</name>
<dbReference type="Pfam" id="PF17855">
    <property type="entry name" value="MCM_lid"/>
    <property type="match status" value="1"/>
</dbReference>
<keyword evidence="12" id="KW-1185">Reference proteome</keyword>
<evidence type="ECO:0000256" key="3">
    <source>
        <dbReference type="ARBA" id="ARBA00022705"/>
    </source>
</evidence>
<dbReference type="InterPro" id="IPR003593">
    <property type="entry name" value="AAA+_ATPase"/>
</dbReference>
<dbReference type="GO" id="GO:0005524">
    <property type="term" value="F:ATP binding"/>
    <property type="evidence" value="ECO:0007669"/>
    <property type="project" value="UniProtKB-KW"/>
</dbReference>
<dbReference type="OrthoDB" id="6747at2157"/>
<evidence type="ECO:0000256" key="1">
    <source>
        <dbReference type="ARBA" id="ARBA00008010"/>
    </source>
</evidence>
<dbReference type="InterPro" id="IPR033762">
    <property type="entry name" value="MCM_OB"/>
</dbReference>
<organism evidence="11 12">
    <name type="scientific">Ignicoccus islandicus DSM 13165</name>
    <dbReference type="NCBI Taxonomy" id="940295"/>
    <lineage>
        <taxon>Archaea</taxon>
        <taxon>Thermoproteota</taxon>
        <taxon>Thermoprotei</taxon>
        <taxon>Desulfurococcales</taxon>
        <taxon>Desulfurococcaceae</taxon>
        <taxon>Ignicoccus</taxon>
    </lineage>
</organism>
<proteinExistence type="inferred from homology"/>
<dbReference type="FunFam" id="3.40.50.300:FF:000826">
    <property type="entry name" value="Replicative DNA helicase Mcm"/>
    <property type="match status" value="1"/>
</dbReference>
<dbReference type="RefSeq" id="WP_075049097.1">
    <property type="nucleotide sequence ID" value="NZ_CP006867.1"/>
</dbReference>
<dbReference type="PRINTS" id="PR01657">
    <property type="entry name" value="MCMFAMILY"/>
</dbReference>
<keyword evidence="8 9" id="KW-0238">DNA-binding</keyword>
<dbReference type="STRING" id="940295.EYM_00015"/>
<dbReference type="PANTHER" id="PTHR11630">
    <property type="entry name" value="DNA REPLICATION LICENSING FACTOR MCM FAMILY MEMBER"/>
    <property type="match status" value="1"/>
</dbReference>
<dbReference type="Gene3D" id="1.10.10.10">
    <property type="entry name" value="Winged helix-like DNA-binding domain superfamily/Winged helix DNA-binding domain"/>
    <property type="match status" value="1"/>
</dbReference>
<dbReference type="Pfam" id="PF00493">
    <property type="entry name" value="MCM"/>
    <property type="match status" value="1"/>
</dbReference>
<dbReference type="PANTHER" id="PTHR11630:SF66">
    <property type="entry name" value="DNA REPLICATION LICENSING FACTOR MCM4"/>
    <property type="match status" value="1"/>
</dbReference>
<dbReference type="GeneID" id="30679422"/>
<evidence type="ECO:0000256" key="7">
    <source>
        <dbReference type="ARBA" id="ARBA00022840"/>
    </source>
</evidence>
<keyword evidence="4 9" id="KW-0547">Nucleotide-binding</keyword>
<dbReference type="Pfam" id="PF17207">
    <property type="entry name" value="MCM_OB"/>
    <property type="match status" value="1"/>
</dbReference>
<dbReference type="EMBL" id="CP006867">
    <property type="protein sequence ID" value="ALU11327.1"/>
    <property type="molecule type" value="Genomic_DNA"/>
</dbReference>
<dbReference type="InterPro" id="IPR027925">
    <property type="entry name" value="MCM_N"/>
</dbReference>
<evidence type="ECO:0000313" key="11">
    <source>
        <dbReference type="EMBL" id="ALU11327.1"/>
    </source>
</evidence>
<dbReference type="InterPro" id="IPR001208">
    <property type="entry name" value="MCM_dom"/>
</dbReference>
<dbReference type="PROSITE" id="PS50051">
    <property type="entry name" value="MCM_2"/>
    <property type="match status" value="1"/>
</dbReference>
<keyword evidence="6" id="KW-0347">Helicase</keyword>
<keyword evidence="7 9" id="KW-0067">ATP-binding</keyword>
<dbReference type="Gene3D" id="3.40.50.300">
    <property type="entry name" value="P-loop containing nucleotide triphosphate hydrolases"/>
    <property type="match status" value="1"/>
</dbReference>
<dbReference type="InterPro" id="IPR031327">
    <property type="entry name" value="MCM"/>
</dbReference>
<dbReference type="Proteomes" id="UP000060778">
    <property type="component" value="Chromosome"/>
</dbReference>
<evidence type="ECO:0000256" key="4">
    <source>
        <dbReference type="ARBA" id="ARBA00022741"/>
    </source>
</evidence>
<dbReference type="CDD" id="cd17761">
    <property type="entry name" value="MCM_arch"/>
    <property type="match status" value="1"/>
</dbReference>
<evidence type="ECO:0000256" key="2">
    <source>
        <dbReference type="ARBA" id="ARBA00012551"/>
    </source>
</evidence>
<evidence type="ECO:0000256" key="9">
    <source>
        <dbReference type="RuleBase" id="RU004070"/>
    </source>
</evidence>
<dbReference type="SUPFAM" id="SSF50249">
    <property type="entry name" value="Nucleic acid-binding proteins"/>
    <property type="match status" value="1"/>
</dbReference>
<reference evidence="11 12" key="1">
    <citation type="submission" date="2013-11" db="EMBL/GenBank/DDBJ databases">
        <title>Comparative genomics of Ignicoccus.</title>
        <authorList>
            <person name="Podar M."/>
        </authorList>
    </citation>
    <scope>NUCLEOTIDE SEQUENCE [LARGE SCALE GENOMIC DNA]</scope>
    <source>
        <strain evidence="11 12">DSM 13165</strain>
    </source>
</reference>
<evidence type="ECO:0000256" key="8">
    <source>
        <dbReference type="ARBA" id="ARBA00023125"/>
    </source>
</evidence>
<dbReference type="SUPFAM" id="SSF52540">
    <property type="entry name" value="P-loop containing nucleoside triphosphate hydrolases"/>
    <property type="match status" value="1"/>
</dbReference>
<dbReference type="InterPro" id="IPR027417">
    <property type="entry name" value="P-loop_NTPase"/>
</dbReference>
<keyword evidence="5" id="KW-0378">Hydrolase</keyword>
<comment type="similarity">
    <text evidence="1 9">Belongs to the MCM family.</text>
</comment>
<dbReference type="GO" id="GO:0003697">
    <property type="term" value="F:single-stranded DNA binding"/>
    <property type="evidence" value="ECO:0007669"/>
    <property type="project" value="TreeGrafter"/>
</dbReference>
<dbReference type="Gene3D" id="2.40.50.140">
    <property type="entry name" value="Nucleic acid-binding proteins"/>
    <property type="match status" value="1"/>
</dbReference>
<dbReference type="SMART" id="SM00382">
    <property type="entry name" value="AAA"/>
    <property type="match status" value="1"/>
</dbReference>
<dbReference type="GO" id="GO:0016787">
    <property type="term" value="F:hydrolase activity"/>
    <property type="evidence" value="ECO:0007669"/>
    <property type="project" value="UniProtKB-KW"/>
</dbReference>
<feature type="domain" description="MCM C-terminal AAA(+) ATPase" evidence="10">
    <location>
        <begin position="289"/>
        <end position="495"/>
    </location>
</feature>
<dbReference type="InterPro" id="IPR036388">
    <property type="entry name" value="WH-like_DNA-bd_sf"/>
</dbReference>
<dbReference type="GO" id="GO:0006260">
    <property type="term" value="P:DNA replication"/>
    <property type="evidence" value="ECO:0007669"/>
    <property type="project" value="UniProtKB-KW"/>
</dbReference>
<dbReference type="GO" id="GO:0017116">
    <property type="term" value="F:single-stranded DNA helicase activity"/>
    <property type="evidence" value="ECO:0007669"/>
    <property type="project" value="TreeGrafter"/>
</dbReference>
<evidence type="ECO:0000313" key="12">
    <source>
        <dbReference type="Proteomes" id="UP000060778"/>
    </source>
</evidence>
<dbReference type="InterPro" id="IPR041562">
    <property type="entry name" value="MCM_lid"/>
</dbReference>
<sequence>MSEVILKEEESLEDVFREFIETYEDEAGKAKYKENLKKIVLEKKKSLVVDFADLIEFNTELARAVIEKPKEVIPRLERVLEELASFYNGSPYKVNLRFTNLDEKVRLREIRDVHISKLIMFEGILVRTTQVKERIKKAYFRCEACGTVFPVPQDDIYLKPPLQCPNEECPKRSGPFTFLSDHPDNEYVNWQLMVVQEKPEELPAGQLPRSIEVIVEDDLVDVARPGDKVTVIGIAEAKPDKLPRKGSSTIFTIRIYANNIEVSQKILEDVSLTEEDVEKIKALSKDPWIHKRIVMSIAPSIYGHWDIKEAIALLLFGGVPKLLEDGTRIRGDIHVLIIGDPGTAKSQLLQYAARVAPRSVYTTGKGSTAAGLTAAVVRDKLTGEFYLEAGALVIADGGIAVIDEIDKMRDEDRVAIHEAMEQQTVSIAKAGIVAKLNARCSVLAAGNPRYGRYLPNRTVSENINLPPSILSRFDLIFVLRDTPEPARDRRLVRYILNVHKEAEKVRPEIPLDLLKKYIVYAKRNVVPKLTDEAKRVIEEFFVDLRSKASNSQDMSVPITARQLEALVRMSEAHARMALRNAVLVEDAVEAIRLMLAFLETVGIDVETGKIDIDVIFTGRSLSKTAKISTVGRIIRDLSKERSGCVPIKEVVEVARKKGLGPEVVEEALSVFKRDGLVYEEKPGCIRYTDYF</sequence>
<accession>A0A0U3FLS9</accession>
<dbReference type="Gene3D" id="2.20.28.10">
    <property type="match status" value="1"/>
</dbReference>
<dbReference type="InterPro" id="IPR012340">
    <property type="entry name" value="NA-bd_OB-fold"/>
</dbReference>
<dbReference type="GO" id="GO:0042555">
    <property type="term" value="C:MCM complex"/>
    <property type="evidence" value="ECO:0007669"/>
    <property type="project" value="TreeGrafter"/>
</dbReference>
<dbReference type="PATRIC" id="fig|940295.4.peg.3"/>
<dbReference type="SMART" id="SM00350">
    <property type="entry name" value="MCM"/>
    <property type="match status" value="1"/>
</dbReference>
<evidence type="ECO:0000256" key="6">
    <source>
        <dbReference type="ARBA" id="ARBA00022806"/>
    </source>
</evidence>
<dbReference type="Pfam" id="PF14551">
    <property type="entry name" value="MCM_N"/>
    <property type="match status" value="1"/>
</dbReference>
<dbReference type="Gene3D" id="3.30.1640.10">
    <property type="entry name" value="mini-chromosome maintenance (MCM) complex, chain A, domain 1"/>
    <property type="match status" value="1"/>
</dbReference>
<evidence type="ECO:0000256" key="5">
    <source>
        <dbReference type="ARBA" id="ARBA00022801"/>
    </source>
</evidence>